<accession>A0A1E5VGK5</accession>
<evidence type="ECO:0000313" key="2">
    <source>
        <dbReference type="Proteomes" id="UP000095767"/>
    </source>
</evidence>
<dbReference type="Proteomes" id="UP000095767">
    <property type="component" value="Unassembled WGS sequence"/>
</dbReference>
<reference evidence="1 2" key="1">
    <citation type="submission" date="2016-09" db="EMBL/GenBank/DDBJ databases">
        <title>The draft genome of Dichanthelium oligosanthes: A C3 panicoid grass species.</title>
        <authorList>
            <person name="Studer A.J."/>
            <person name="Schnable J.C."/>
            <person name="Brutnell T.P."/>
        </authorList>
    </citation>
    <scope>NUCLEOTIDE SEQUENCE [LARGE SCALE GENOMIC DNA]</scope>
    <source>
        <strain evidence="2">cv. Kellogg 1175</strain>
        <tissue evidence="1">Leaf</tissue>
    </source>
</reference>
<dbReference type="EMBL" id="LWDX02040082">
    <property type="protein sequence ID" value="OEL24263.1"/>
    <property type="molecule type" value="Genomic_DNA"/>
</dbReference>
<sequence>MNVHRRDRARLKLAAVADDGGIDNQIASDHQSYLTQPCLPQISTLHQAYGVKPSAPSTETNPNLICSVLPCPSRSYVQAATTRTVWGNQVLSAPLTSLQAYNNDYGKKQVILDASSQLSQDHPRPAERMYSNTELRGGRGELKLSVLGCRTRRDFDATDDEEIFQVSYKRRIIDLEAPPLVLCSSPAKLQEHDKYDGDDNQNGAKVLKLCPRSRVEELDLELRLGEVPKVK</sequence>
<name>A0A1E5VGK5_9POAL</name>
<organism evidence="1 2">
    <name type="scientific">Dichanthelium oligosanthes</name>
    <dbReference type="NCBI Taxonomy" id="888268"/>
    <lineage>
        <taxon>Eukaryota</taxon>
        <taxon>Viridiplantae</taxon>
        <taxon>Streptophyta</taxon>
        <taxon>Embryophyta</taxon>
        <taxon>Tracheophyta</taxon>
        <taxon>Spermatophyta</taxon>
        <taxon>Magnoliopsida</taxon>
        <taxon>Liliopsida</taxon>
        <taxon>Poales</taxon>
        <taxon>Poaceae</taxon>
        <taxon>PACMAD clade</taxon>
        <taxon>Panicoideae</taxon>
        <taxon>Panicodae</taxon>
        <taxon>Paniceae</taxon>
        <taxon>Dichantheliinae</taxon>
        <taxon>Dichanthelium</taxon>
    </lineage>
</organism>
<comment type="caution">
    <text evidence="1">The sequence shown here is derived from an EMBL/GenBank/DDBJ whole genome shotgun (WGS) entry which is preliminary data.</text>
</comment>
<dbReference type="OrthoDB" id="1708403at2759"/>
<gene>
    <name evidence="1" type="ORF">BAE44_0014718</name>
</gene>
<keyword evidence="2" id="KW-1185">Reference proteome</keyword>
<evidence type="ECO:0000313" key="1">
    <source>
        <dbReference type="EMBL" id="OEL24263.1"/>
    </source>
</evidence>
<proteinExistence type="predicted"/>
<dbReference type="AlphaFoldDB" id="A0A1E5VGK5"/>
<protein>
    <submittedName>
        <fullName evidence="1">Uncharacterized protein</fullName>
    </submittedName>
</protein>